<organism evidence="3 4">
    <name type="scientific">Discina gigas</name>
    <dbReference type="NCBI Taxonomy" id="1032678"/>
    <lineage>
        <taxon>Eukaryota</taxon>
        <taxon>Fungi</taxon>
        <taxon>Dikarya</taxon>
        <taxon>Ascomycota</taxon>
        <taxon>Pezizomycotina</taxon>
        <taxon>Pezizomycetes</taxon>
        <taxon>Pezizales</taxon>
        <taxon>Discinaceae</taxon>
        <taxon>Discina</taxon>
    </lineage>
</organism>
<evidence type="ECO:0000313" key="3">
    <source>
        <dbReference type="EMBL" id="KAL0637562.1"/>
    </source>
</evidence>
<keyword evidence="1" id="KW-1133">Transmembrane helix</keyword>
<keyword evidence="1" id="KW-0472">Membrane</keyword>
<comment type="caution">
    <text evidence="3">The sequence shown here is derived from an EMBL/GenBank/DDBJ whole genome shotgun (WGS) entry which is preliminary data.</text>
</comment>
<dbReference type="EMBL" id="JBBBZM010000033">
    <property type="protein sequence ID" value="KAL0637562.1"/>
    <property type="molecule type" value="Genomic_DNA"/>
</dbReference>
<dbReference type="Pfam" id="PF02383">
    <property type="entry name" value="Syja_N"/>
    <property type="match status" value="1"/>
</dbReference>
<gene>
    <name evidence="3" type="primary">SAC1_1</name>
    <name evidence="3" type="ORF">Q9L58_003451</name>
</gene>
<feature type="transmembrane region" description="Helical" evidence="1">
    <location>
        <begin position="600"/>
        <end position="620"/>
    </location>
</feature>
<reference evidence="3 4" key="1">
    <citation type="submission" date="2024-02" db="EMBL/GenBank/DDBJ databases">
        <title>Discinaceae phylogenomics.</title>
        <authorList>
            <person name="Dirks A.C."/>
            <person name="James T.Y."/>
        </authorList>
    </citation>
    <scope>NUCLEOTIDE SEQUENCE [LARGE SCALE GENOMIC DNA]</scope>
    <source>
        <strain evidence="3 4">ACD0624</strain>
    </source>
</reference>
<evidence type="ECO:0000256" key="1">
    <source>
        <dbReference type="SAM" id="Phobius"/>
    </source>
</evidence>
<name>A0ABR3GNS0_9PEZI</name>
<dbReference type="PROSITE" id="PS50275">
    <property type="entry name" value="SAC"/>
    <property type="match status" value="1"/>
</dbReference>
<proteinExistence type="predicted"/>
<accession>A0ABR3GNS0</accession>
<feature type="transmembrane region" description="Helical" evidence="1">
    <location>
        <begin position="576"/>
        <end position="594"/>
    </location>
</feature>
<protein>
    <submittedName>
        <fullName evidence="3">Phosphoinositide phosphatase sac1</fullName>
    </submittedName>
</protein>
<evidence type="ECO:0000313" key="4">
    <source>
        <dbReference type="Proteomes" id="UP001447188"/>
    </source>
</evidence>
<keyword evidence="4" id="KW-1185">Reference proteome</keyword>
<evidence type="ECO:0000259" key="2">
    <source>
        <dbReference type="PROSITE" id="PS50275"/>
    </source>
</evidence>
<dbReference type="PANTHER" id="PTHR45662:SF2">
    <property type="entry name" value="PHOSPHATIDYLINOSITOL-3-PHOSPHATASE SAC1"/>
    <property type="match status" value="1"/>
</dbReference>
<dbReference type="PANTHER" id="PTHR45662">
    <property type="entry name" value="PHOSPHATIDYLINOSITIDE PHOSPHATASE SAC1"/>
    <property type="match status" value="1"/>
</dbReference>
<dbReference type="InterPro" id="IPR002013">
    <property type="entry name" value="SAC_dom"/>
</dbReference>
<feature type="domain" description="SAC" evidence="2">
    <location>
        <begin position="117"/>
        <end position="498"/>
    </location>
</feature>
<sequence>MASVNPFRDINITASAAHYTFRSPSSPNAPALVINRPSGDMRLAEPSALGGKRVTSIAGILGIVRLRLDKYIIVITKALLVGRIQGHSVYKIQATEFLPLQERQLHDPDEDTYLSLLRTHLRTGPMYFSYSFDLTNSFQRQSTADTSLPLWKRADERFFWNRYIQSDLIDLRSSNSAVDPYILPVYFGYLNISTVVLKSTTLTFILITRKSRHRAGTRYFTRGVDEAGNVANFNETEQIVVLGDATGGLGGDQNSIGGKQNSQDTQILSYLQTRGSVPVYWSEVNNLKYTPKLQVKNLDLAMNSARKHFDEQIRLYGDNYMVNLVNQKGREERVKAAYENIVKKIVSSPTESKESSSKTSERFREIEPTAKISNLDRLHYVYFDFHHECRGMKWHRAQLLLDKLGDGLQGQQYFHSMEGGANNVRSNQKSVVRTNCMDCLDRTNVVQSMLARWTLNRQMIDVGVLVEGENTAAFENFEVMFRNAWADNADVVSRAYSGTGALKTDFTRTGVRTKAGAFADLSNSITRYFRNNFADGPRQDAYDLFLGVYLPSTTNNISSSLLFVDRRPILIQSIPYILYAAIFLVFAAFVLPRPTGSGLASIRIFALFWLLVGLWAANFVRVHGMLYVNWPKLNVPGFAMDGYAEALSKVKKDKFVGKWVERGGISGSRERGSSISGGNIRLIHLEEGKKRIE</sequence>
<dbReference type="Proteomes" id="UP001447188">
    <property type="component" value="Unassembled WGS sequence"/>
</dbReference>
<keyword evidence="1" id="KW-0812">Transmembrane</keyword>